<dbReference type="SUPFAM" id="SSF55166">
    <property type="entry name" value="Hedgehog/DD-peptidase"/>
    <property type="match status" value="1"/>
</dbReference>
<dbReference type="Pfam" id="PF02557">
    <property type="entry name" value="VanY"/>
    <property type="match status" value="1"/>
</dbReference>
<reference evidence="2" key="1">
    <citation type="submission" date="2009-12" db="EMBL/GenBank/DDBJ databases">
        <authorList>
            <person name="Kielak A."/>
            <person name="van Veen J.A."/>
            <person name="Kowalchuk G.A."/>
        </authorList>
    </citation>
    <scope>NUCLEOTIDE SEQUENCE</scope>
</reference>
<dbReference type="EMBL" id="GU260713">
    <property type="protein sequence ID" value="ADC36131.1"/>
    <property type="molecule type" value="Genomic_DNA"/>
</dbReference>
<keyword evidence="2" id="KW-0121">Carboxypeptidase</keyword>
<keyword evidence="2" id="KW-0645">Protease</keyword>
<dbReference type="GO" id="GO:0004180">
    <property type="term" value="F:carboxypeptidase activity"/>
    <property type="evidence" value="ECO:0007669"/>
    <property type="project" value="UniProtKB-KW"/>
</dbReference>
<dbReference type="GO" id="GO:0006508">
    <property type="term" value="P:proteolysis"/>
    <property type="evidence" value="ECO:0007669"/>
    <property type="project" value="InterPro"/>
</dbReference>
<reference evidence="2" key="2">
    <citation type="journal article" date="2010" name="Appl. Environ. Microbiol.">
        <title>Comparative analysis of acidobacterial genomic fragments from terrestrial and aquatic metagenomic libraries, with emphasis on acidobacteria subdivision 6.</title>
        <authorList>
            <person name="Kielak A.M."/>
            <person name="van Veen J.A."/>
            <person name="Kowalchuk G.A."/>
        </authorList>
    </citation>
    <scope>NUCLEOTIDE SEQUENCE</scope>
</reference>
<organism evidence="2">
    <name type="scientific">uncultured bacterium 253</name>
    <dbReference type="NCBI Taxonomy" id="698385"/>
    <lineage>
        <taxon>Bacteria</taxon>
        <taxon>environmental samples</taxon>
    </lineage>
</organism>
<dbReference type="PANTHER" id="PTHR34385:SF1">
    <property type="entry name" value="PEPTIDOGLYCAN L-ALANYL-D-GLUTAMATE ENDOPEPTIDASE CWLK"/>
    <property type="match status" value="1"/>
</dbReference>
<evidence type="ECO:0000259" key="1">
    <source>
        <dbReference type="Pfam" id="PF02557"/>
    </source>
</evidence>
<sequence length="284" mass="32207">MSRFTFRQALFLVALLALATFGLGKGRAQMHRESHPVASDLAAATSRNVLLSNDLAWKFGNKAQRGWYLYTPLISRSLNTSNAVGSIGFAKSLAVWQRKLALQPTGVLDEPTLYEMIKVWQGARLKDREVASPDKLVLVPISEFYDPTRAEELRWVERRTYQAYKKMVAAAVADRSLGLAHGAHGELATGEKFLKIVSAFRSREYQEKLRRESPNSGSAGLAVNSPHFTGRALDLYVGGEPVDTLDANRKLQVETRVYKWLVQHAERFGFRPYFYEPWHWEYVK</sequence>
<dbReference type="InterPro" id="IPR052179">
    <property type="entry name" value="DD-CPase-like"/>
</dbReference>
<evidence type="ECO:0000313" key="2">
    <source>
        <dbReference type="EMBL" id="ADC36131.1"/>
    </source>
</evidence>
<feature type="domain" description="D-alanyl-D-alanine carboxypeptidase-like core" evidence="1">
    <location>
        <begin position="193"/>
        <end position="283"/>
    </location>
</feature>
<dbReference type="PANTHER" id="PTHR34385">
    <property type="entry name" value="D-ALANYL-D-ALANINE CARBOXYPEPTIDASE"/>
    <property type="match status" value="1"/>
</dbReference>
<accession>E3T737</accession>
<dbReference type="InterPro" id="IPR009045">
    <property type="entry name" value="Zn_M74/Hedgehog-like"/>
</dbReference>
<dbReference type="Gene3D" id="3.30.1380.10">
    <property type="match status" value="1"/>
</dbReference>
<name>E3T737_9BACT</name>
<keyword evidence="2" id="KW-0378">Hydrolase</keyword>
<protein>
    <submittedName>
        <fullName evidence="2">Putative penicillin-resistance DD-carboxypeptidase</fullName>
    </submittedName>
</protein>
<dbReference type="AlphaFoldDB" id="E3T737"/>
<proteinExistence type="predicted"/>
<dbReference type="InterPro" id="IPR003709">
    <property type="entry name" value="VanY-like_core_dom"/>
</dbReference>